<accession>A0A382SLJ8</accession>
<proteinExistence type="predicted"/>
<organism evidence="2">
    <name type="scientific">marine metagenome</name>
    <dbReference type="NCBI Taxonomy" id="408172"/>
    <lineage>
        <taxon>unclassified sequences</taxon>
        <taxon>metagenomes</taxon>
        <taxon>ecological metagenomes</taxon>
    </lineage>
</organism>
<protein>
    <submittedName>
        <fullName evidence="2">Uncharacterized protein</fullName>
    </submittedName>
</protein>
<feature type="non-terminal residue" evidence="2">
    <location>
        <position position="116"/>
    </location>
</feature>
<keyword evidence="1" id="KW-1133">Transmembrane helix</keyword>
<evidence type="ECO:0000256" key="1">
    <source>
        <dbReference type="SAM" id="Phobius"/>
    </source>
</evidence>
<reference evidence="2" key="1">
    <citation type="submission" date="2018-05" db="EMBL/GenBank/DDBJ databases">
        <authorList>
            <person name="Lanie J.A."/>
            <person name="Ng W.-L."/>
            <person name="Kazmierczak K.M."/>
            <person name="Andrzejewski T.M."/>
            <person name="Davidsen T.M."/>
            <person name="Wayne K.J."/>
            <person name="Tettelin H."/>
            <person name="Glass J.I."/>
            <person name="Rusch D."/>
            <person name="Podicherti R."/>
            <person name="Tsui H.-C.T."/>
            <person name="Winkler M.E."/>
        </authorList>
    </citation>
    <scope>NUCLEOTIDE SEQUENCE</scope>
</reference>
<feature type="transmembrane region" description="Helical" evidence="1">
    <location>
        <begin position="6"/>
        <end position="26"/>
    </location>
</feature>
<gene>
    <name evidence="2" type="ORF">METZ01_LOCUS363628</name>
</gene>
<keyword evidence="1" id="KW-0472">Membrane</keyword>
<sequence length="116" mass="12074">MRQRLAWVFVALTVMLVVGFLVPLGLSLRSQAELRSLAGAQSDARGVATALASSARATSRNPGAIDVQFVLDSFGSEDLVVFLPDGTRLGDGYTPDNAVDLADDGAIVARIDGGVL</sequence>
<name>A0A382SLJ8_9ZZZZ</name>
<evidence type="ECO:0000313" key="2">
    <source>
        <dbReference type="EMBL" id="SVD10774.1"/>
    </source>
</evidence>
<keyword evidence="1" id="KW-0812">Transmembrane</keyword>
<dbReference type="AlphaFoldDB" id="A0A382SLJ8"/>
<dbReference type="EMBL" id="UINC01129996">
    <property type="protein sequence ID" value="SVD10774.1"/>
    <property type="molecule type" value="Genomic_DNA"/>
</dbReference>